<keyword evidence="4 7" id="KW-0547">Nucleotide-binding</keyword>
<evidence type="ECO:0000256" key="3">
    <source>
        <dbReference type="ARBA" id="ARBA00022694"/>
    </source>
</evidence>
<comment type="caution">
    <text evidence="10">The sequence shown here is derived from an EMBL/GenBank/DDBJ whole genome shotgun (WGS) entry which is preliminary data.</text>
</comment>
<name>A0A7K0K3C4_9ACTO</name>
<dbReference type="GO" id="GO:0006400">
    <property type="term" value="P:tRNA modification"/>
    <property type="evidence" value="ECO:0007669"/>
    <property type="project" value="UniProtKB-UniRule"/>
</dbReference>
<evidence type="ECO:0000256" key="7">
    <source>
        <dbReference type="HAMAP-Rule" id="MF_01161"/>
    </source>
</evidence>
<dbReference type="PANTHER" id="PTHR43033">
    <property type="entry name" value="TRNA(ILE)-LYSIDINE SYNTHASE-RELATED"/>
    <property type="match status" value="1"/>
</dbReference>
<evidence type="ECO:0000256" key="2">
    <source>
        <dbReference type="ARBA" id="ARBA00022598"/>
    </source>
</evidence>
<dbReference type="HAMAP" id="MF_01161">
    <property type="entry name" value="tRNA_Ile_lys_synt"/>
    <property type="match status" value="1"/>
</dbReference>
<dbReference type="PANTHER" id="PTHR43033:SF1">
    <property type="entry name" value="TRNA(ILE)-LYSIDINE SYNTHASE-RELATED"/>
    <property type="match status" value="1"/>
</dbReference>
<dbReference type="Gene3D" id="3.40.50.620">
    <property type="entry name" value="HUPs"/>
    <property type="match status" value="1"/>
</dbReference>
<dbReference type="GO" id="GO:0005737">
    <property type="term" value="C:cytoplasm"/>
    <property type="evidence" value="ECO:0007669"/>
    <property type="project" value="UniProtKB-SubCell"/>
</dbReference>
<evidence type="ECO:0000256" key="1">
    <source>
        <dbReference type="ARBA" id="ARBA00022490"/>
    </source>
</evidence>
<evidence type="ECO:0000313" key="10">
    <source>
        <dbReference type="EMBL" id="MST49929.1"/>
    </source>
</evidence>
<evidence type="ECO:0000256" key="5">
    <source>
        <dbReference type="ARBA" id="ARBA00022840"/>
    </source>
</evidence>
<evidence type="ECO:0000256" key="4">
    <source>
        <dbReference type="ARBA" id="ARBA00022741"/>
    </source>
</evidence>
<feature type="domain" description="tRNA(Ile)-lysidine/2-thiocytidine synthase N-terminal" evidence="8">
    <location>
        <begin position="48"/>
        <end position="249"/>
    </location>
</feature>
<dbReference type="NCBIfam" id="TIGR02432">
    <property type="entry name" value="lysidine_TilS_N"/>
    <property type="match status" value="1"/>
</dbReference>
<sequence length="398" mass="42875">MNQSAPYITSAGTDARVWERDAGGALGEIQLALKDFLEGVKRERVLLVAALSGGPDSLALAAAMSRVAIAREDPWQVAAFTVDHGWRAESAAEAEAAAACAREFGFEVAKVLRAQIPEATGGPERAAREMRWRLLARASVSEAKARGLDSAVILTGHTLDDQAETVLLRLGRGASLQAVGAMGKVGSLNPKTGLPLRNLPLEEDLDELYEDEIGLEVGRPLLGVRRVTTHAACEETGLVAVVDPTNKADGPARRADGEALPRAAIRERVLPELARALGQDPAPALARFARQAQDDEMALHGEANKILWKALVDEPDWEPGDPIKLEISAFEMVHETIVSRVILRALTWAGARSGDLTEAHLREVTRLIRAWHGQGPLDLPGIQVSRQDGFLVFERPCP</sequence>
<dbReference type="Proteomes" id="UP000442535">
    <property type="component" value="Unassembled WGS sequence"/>
</dbReference>
<keyword evidence="2 7" id="KW-0436">Ligase</keyword>
<organism evidence="10 11">
    <name type="scientific">Mobiluncus porci</name>
    <dbReference type="NCBI Taxonomy" id="2652278"/>
    <lineage>
        <taxon>Bacteria</taxon>
        <taxon>Bacillati</taxon>
        <taxon>Actinomycetota</taxon>
        <taxon>Actinomycetes</taxon>
        <taxon>Actinomycetales</taxon>
        <taxon>Actinomycetaceae</taxon>
        <taxon>Mobiluncus</taxon>
    </lineage>
</organism>
<dbReference type="InterPro" id="IPR014729">
    <property type="entry name" value="Rossmann-like_a/b/a_fold"/>
</dbReference>
<feature type="binding site" evidence="7">
    <location>
        <begin position="52"/>
        <end position="57"/>
    </location>
    <ligand>
        <name>ATP</name>
        <dbReference type="ChEBI" id="CHEBI:30616"/>
    </ligand>
</feature>
<evidence type="ECO:0000313" key="11">
    <source>
        <dbReference type="Proteomes" id="UP000442535"/>
    </source>
</evidence>
<dbReference type="EC" id="6.3.4.19" evidence="7"/>
<dbReference type="GO" id="GO:0032267">
    <property type="term" value="F:tRNA(Ile)-lysidine synthase activity"/>
    <property type="evidence" value="ECO:0007669"/>
    <property type="project" value="UniProtKB-EC"/>
</dbReference>
<dbReference type="SUPFAM" id="SSF82829">
    <property type="entry name" value="MesJ substrate recognition domain-like"/>
    <property type="match status" value="1"/>
</dbReference>
<keyword evidence="3 7" id="KW-0819">tRNA processing</keyword>
<comment type="catalytic activity">
    <reaction evidence="6 7">
        <text>cytidine(34) in tRNA(Ile2) + L-lysine + ATP = lysidine(34) in tRNA(Ile2) + AMP + diphosphate + H(+)</text>
        <dbReference type="Rhea" id="RHEA:43744"/>
        <dbReference type="Rhea" id="RHEA-COMP:10625"/>
        <dbReference type="Rhea" id="RHEA-COMP:10670"/>
        <dbReference type="ChEBI" id="CHEBI:15378"/>
        <dbReference type="ChEBI" id="CHEBI:30616"/>
        <dbReference type="ChEBI" id="CHEBI:32551"/>
        <dbReference type="ChEBI" id="CHEBI:33019"/>
        <dbReference type="ChEBI" id="CHEBI:82748"/>
        <dbReference type="ChEBI" id="CHEBI:83665"/>
        <dbReference type="ChEBI" id="CHEBI:456215"/>
        <dbReference type="EC" id="6.3.4.19"/>
    </reaction>
</comment>
<proteinExistence type="inferred from homology"/>
<comment type="subcellular location">
    <subcellularLocation>
        <location evidence="7">Cytoplasm</location>
    </subcellularLocation>
</comment>
<gene>
    <name evidence="7 10" type="primary">tilS</name>
    <name evidence="10" type="ORF">FYJ63_06725</name>
</gene>
<dbReference type="Pfam" id="PF09179">
    <property type="entry name" value="TilS"/>
    <property type="match status" value="1"/>
</dbReference>
<reference evidence="10 11" key="1">
    <citation type="submission" date="2019-08" db="EMBL/GenBank/DDBJ databases">
        <title>In-depth cultivation of the pig gut microbiome towards novel bacterial diversity and tailored functional studies.</title>
        <authorList>
            <person name="Wylensek D."/>
            <person name="Hitch T.C.A."/>
            <person name="Clavel T."/>
        </authorList>
    </citation>
    <scope>NUCLEOTIDE SEQUENCE [LARGE SCALE GENOMIC DNA]</scope>
    <source>
        <strain evidence="10 11">RF-GAM-744-WT-7</strain>
    </source>
</reference>
<dbReference type="InterPro" id="IPR011063">
    <property type="entry name" value="TilS/TtcA_N"/>
</dbReference>
<dbReference type="RefSeq" id="WP_154545045.1">
    <property type="nucleotide sequence ID" value="NZ_JAQYQY010000029.1"/>
</dbReference>
<keyword evidence="5 7" id="KW-0067">ATP-binding</keyword>
<comment type="domain">
    <text evidence="7">The N-terminal region contains the highly conserved SGGXDS motif, predicted to be a P-loop motif involved in ATP binding.</text>
</comment>
<dbReference type="InterPro" id="IPR015262">
    <property type="entry name" value="tRNA_Ile_lys_synt_subst-bd"/>
</dbReference>
<dbReference type="InterPro" id="IPR012795">
    <property type="entry name" value="tRNA_Ile_lys_synt_N"/>
</dbReference>
<dbReference type="AlphaFoldDB" id="A0A7K0K3C4"/>
<comment type="function">
    <text evidence="7">Ligates lysine onto the cytidine present at position 34 of the AUA codon-specific tRNA(Ile) that contains the anticodon CAU, in an ATP-dependent manner. Cytidine is converted to lysidine, thus changing the amino acid specificity of the tRNA from methionine to isoleucine.</text>
</comment>
<keyword evidence="11" id="KW-1185">Reference proteome</keyword>
<accession>A0A7K0K3C4</accession>
<protein>
    <recommendedName>
        <fullName evidence="7">tRNA(Ile)-lysidine synthase</fullName>
        <ecNumber evidence="7">6.3.4.19</ecNumber>
    </recommendedName>
    <alternativeName>
        <fullName evidence="7">tRNA(Ile)-2-lysyl-cytidine synthase</fullName>
    </alternativeName>
    <alternativeName>
        <fullName evidence="7">tRNA(Ile)-lysidine synthetase</fullName>
    </alternativeName>
</protein>
<dbReference type="CDD" id="cd01992">
    <property type="entry name" value="TilS_N"/>
    <property type="match status" value="1"/>
</dbReference>
<feature type="domain" description="tRNA(Ile)-lysidine synthase substrate-binding" evidence="9">
    <location>
        <begin position="325"/>
        <end position="391"/>
    </location>
</feature>
<dbReference type="EMBL" id="VUMY01000010">
    <property type="protein sequence ID" value="MST49929.1"/>
    <property type="molecule type" value="Genomic_DNA"/>
</dbReference>
<dbReference type="InterPro" id="IPR012094">
    <property type="entry name" value="tRNA_Ile_lys_synt"/>
</dbReference>
<evidence type="ECO:0000259" key="8">
    <source>
        <dbReference type="Pfam" id="PF01171"/>
    </source>
</evidence>
<dbReference type="GO" id="GO:0005524">
    <property type="term" value="F:ATP binding"/>
    <property type="evidence" value="ECO:0007669"/>
    <property type="project" value="UniProtKB-UniRule"/>
</dbReference>
<dbReference type="Pfam" id="PF01171">
    <property type="entry name" value="ATP_bind_3"/>
    <property type="match status" value="1"/>
</dbReference>
<keyword evidence="1 7" id="KW-0963">Cytoplasm</keyword>
<evidence type="ECO:0000256" key="6">
    <source>
        <dbReference type="ARBA" id="ARBA00048539"/>
    </source>
</evidence>
<comment type="similarity">
    <text evidence="7">Belongs to the tRNA(Ile)-lysidine synthase family.</text>
</comment>
<dbReference type="SUPFAM" id="SSF52402">
    <property type="entry name" value="Adenine nucleotide alpha hydrolases-like"/>
    <property type="match status" value="1"/>
</dbReference>
<evidence type="ECO:0000259" key="9">
    <source>
        <dbReference type="Pfam" id="PF09179"/>
    </source>
</evidence>